<accession>A0A2R5F164</accession>
<keyword evidence="4" id="KW-1003">Cell membrane</keyword>
<dbReference type="GO" id="GO:0098797">
    <property type="term" value="C:plasma membrane protein complex"/>
    <property type="evidence" value="ECO:0007669"/>
    <property type="project" value="TreeGrafter"/>
</dbReference>
<evidence type="ECO:0000256" key="4">
    <source>
        <dbReference type="ARBA" id="ARBA00022475"/>
    </source>
</evidence>
<evidence type="ECO:0000256" key="10">
    <source>
        <dbReference type="SAM" id="MobiDB-lite"/>
    </source>
</evidence>
<dbReference type="EMBL" id="BDOQ01000001">
    <property type="protein sequence ID" value="GBG12490.1"/>
    <property type="molecule type" value="Genomic_DNA"/>
</dbReference>
<feature type="domain" description="TonB C-terminal" evidence="11">
    <location>
        <begin position="147"/>
        <end position="238"/>
    </location>
</feature>
<dbReference type="PANTHER" id="PTHR33446">
    <property type="entry name" value="PROTEIN TONB-RELATED"/>
    <property type="match status" value="1"/>
</dbReference>
<sequence length="238" mass="25791">MFIEARRRKSLHGAAVVALVFGGHAAVFAAMASKSASELPAEPEPMMVSLVADSEPLKAELQAKPQPVQSKPRMVEPVIKRQPQPTVQPKSEPTPVPVTAEAAPRLQAQSESTSTHQEMIAEAAPTPEPAAPATKEVVSEPEPVYQPPRFGVAYLRNPSPEYPPLSRRLKEQGKVMLRVMVTASGEPAFIELDKSSGFERLDQAAMEAVKQWRFVPAKRGEQAVSAWVVVPLSFSVKG</sequence>
<keyword evidence="9" id="KW-0472">Membrane</keyword>
<evidence type="ECO:0000256" key="7">
    <source>
        <dbReference type="ARBA" id="ARBA00022927"/>
    </source>
</evidence>
<keyword evidence="8" id="KW-1133">Transmembrane helix</keyword>
<comment type="subcellular location">
    <subcellularLocation>
        <location evidence="1">Cell inner membrane</location>
        <topology evidence="1">Single-pass membrane protein</topology>
        <orientation evidence="1">Periplasmic side</orientation>
    </subcellularLocation>
</comment>
<evidence type="ECO:0000256" key="6">
    <source>
        <dbReference type="ARBA" id="ARBA00022692"/>
    </source>
</evidence>
<evidence type="ECO:0000256" key="5">
    <source>
        <dbReference type="ARBA" id="ARBA00022519"/>
    </source>
</evidence>
<reference evidence="12 13" key="1">
    <citation type="journal article" date="2018" name="Environ. Microbiol.">
        <title>Isolation and genomic characterization of Novimethylophilus kurashikiensis gen. nov. sp. nov., a new lanthanide-dependent methylotrophic species of Methylophilaceae.</title>
        <authorList>
            <person name="Lv H."/>
            <person name="Sahin N."/>
            <person name="Tani A."/>
        </authorList>
    </citation>
    <scope>NUCLEOTIDE SEQUENCE [LARGE SCALE GENOMIC DNA]</scope>
    <source>
        <strain evidence="12 13">La2-4</strain>
    </source>
</reference>
<dbReference type="InterPro" id="IPR037682">
    <property type="entry name" value="TonB_C"/>
</dbReference>
<comment type="caution">
    <text evidence="12">The sequence shown here is derived from an EMBL/GenBank/DDBJ whole genome shotgun (WGS) entry which is preliminary data.</text>
</comment>
<dbReference type="Gene3D" id="3.30.1150.10">
    <property type="match status" value="1"/>
</dbReference>
<dbReference type="NCBIfam" id="TIGR01352">
    <property type="entry name" value="tonB_Cterm"/>
    <property type="match status" value="1"/>
</dbReference>
<keyword evidence="3" id="KW-0813">Transport</keyword>
<dbReference type="InterPro" id="IPR051045">
    <property type="entry name" value="TonB-dependent_transducer"/>
</dbReference>
<dbReference type="SUPFAM" id="SSF74653">
    <property type="entry name" value="TolA/TonB C-terminal domain"/>
    <property type="match status" value="1"/>
</dbReference>
<evidence type="ECO:0000313" key="12">
    <source>
        <dbReference type="EMBL" id="GBG12490.1"/>
    </source>
</evidence>
<organism evidence="12 13">
    <name type="scientific">Novimethylophilus kurashikiensis</name>
    <dbReference type="NCBI Taxonomy" id="1825523"/>
    <lineage>
        <taxon>Bacteria</taxon>
        <taxon>Pseudomonadati</taxon>
        <taxon>Pseudomonadota</taxon>
        <taxon>Betaproteobacteria</taxon>
        <taxon>Nitrosomonadales</taxon>
        <taxon>Methylophilaceae</taxon>
        <taxon>Novimethylophilus</taxon>
    </lineage>
</organism>
<dbReference type="RefSeq" id="WP_227871272.1">
    <property type="nucleotide sequence ID" value="NZ_BDOQ01000001.1"/>
</dbReference>
<keyword evidence="13" id="KW-1185">Reference proteome</keyword>
<keyword evidence="7" id="KW-0653">Protein transport</keyword>
<evidence type="ECO:0000259" key="11">
    <source>
        <dbReference type="PROSITE" id="PS52015"/>
    </source>
</evidence>
<dbReference type="InterPro" id="IPR006260">
    <property type="entry name" value="TonB/TolA_C"/>
</dbReference>
<dbReference type="Pfam" id="PF03544">
    <property type="entry name" value="TonB_C"/>
    <property type="match status" value="1"/>
</dbReference>
<dbReference type="AlphaFoldDB" id="A0A2R5F164"/>
<protein>
    <submittedName>
        <fullName evidence="12">Periplasmic protein TonB</fullName>
    </submittedName>
</protein>
<evidence type="ECO:0000256" key="1">
    <source>
        <dbReference type="ARBA" id="ARBA00004383"/>
    </source>
</evidence>
<keyword evidence="5" id="KW-0997">Cell inner membrane</keyword>
<dbReference type="GO" id="GO:0055085">
    <property type="term" value="P:transmembrane transport"/>
    <property type="evidence" value="ECO:0007669"/>
    <property type="project" value="InterPro"/>
</dbReference>
<evidence type="ECO:0000256" key="2">
    <source>
        <dbReference type="ARBA" id="ARBA00006555"/>
    </source>
</evidence>
<dbReference type="GO" id="GO:0015031">
    <property type="term" value="P:protein transport"/>
    <property type="evidence" value="ECO:0007669"/>
    <property type="project" value="UniProtKB-KW"/>
</dbReference>
<name>A0A2R5F164_9PROT</name>
<dbReference type="PANTHER" id="PTHR33446:SF2">
    <property type="entry name" value="PROTEIN TONB"/>
    <property type="match status" value="1"/>
</dbReference>
<keyword evidence="6" id="KW-0812">Transmembrane</keyword>
<feature type="region of interest" description="Disordered" evidence="10">
    <location>
        <begin position="61"/>
        <end position="115"/>
    </location>
</feature>
<evidence type="ECO:0000256" key="9">
    <source>
        <dbReference type="ARBA" id="ARBA00023136"/>
    </source>
</evidence>
<dbReference type="PROSITE" id="PS52015">
    <property type="entry name" value="TONB_CTD"/>
    <property type="match status" value="1"/>
</dbReference>
<dbReference type="GO" id="GO:0031992">
    <property type="term" value="F:energy transducer activity"/>
    <property type="evidence" value="ECO:0007669"/>
    <property type="project" value="TreeGrafter"/>
</dbReference>
<gene>
    <name evidence="12" type="primary">tonB</name>
    <name evidence="12" type="ORF">NMK_0021</name>
</gene>
<comment type="similarity">
    <text evidence="2">Belongs to the TonB family.</text>
</comment>
<proteinExistence type="inferred from homology"/>
<evidence type="ECO:0000313" key="13">
    <source>
        <dbReference type="Proteomes" id="UP000245081"/>
    </source>
</evidence>
<evidence type="ECO:0000256" key="8">
    <source>
        <dbReference type="ARBA" id="ARBA00022989"/>
    </source>
</evidence>
<evidence type="ECO:0000256" key="3">
    <source>
        <dbReference type="ARBA" id="ARBA00022448"/>
    </source>
</evidence>
<dbReference type="Proteomes" id="UP000245081">
    <property type="component" value="Unassembled WGS sequence"/>
</dbReference>